<feature type="binding site" evidence="10">
    <location>
        <position position="98"/>
    </location>
    <ligand>
        <name>GTP</name>
        <dbReference type="ChEBI" id="CHEBI:37565"/>
    </ligand>
</feature>
<comment type="function">
    <text evidence="10">Bifunctional enzyme that catalyzes the GTP-dependent successive addition of two or more gamma-linked L-glutamates to the L-lactyl phosphodiester of 7,8-didemethyl-8-hydroxy-5-deazariboflavin (F420-0) to form polyglutamated F420 derivatives, and the FMNH2-dependent reduction of dehydro-F420-0 to form F420-0.</text>
</comment>
<dbReference type="NCBIfam" id="TIGR01916">
    <property type="entry name" value="F420_cofE"/>
    <property type="match status" value="1"/>
</dbReference>
<sequence>MTTPAYEVRAVPGIPEVAPGDDLAELIAAAAPDLQDGDVLLVTSKIVSKAEGRIVAADSREAAIDAETVRVVARRGALRIVENRQGLVMAAAGVDASNTAAGTVLLLPRDPDASARALRARLAELLSVDVGVIVTDTFGRPWRTGLTDVAIGAAGVRVLDDLRGGTDSHGNPLNVTVVATADELAAAGDLVKGKAAGLPVAVVRGLPHVRGEGSARELVRPAADDMFRLGTSEAVREAVTQRRTVRAFTADPVDPGAVRRAVAAAVTAPAPHHTTPWRFVLLESAQARVRLLDAMRDAWIADLRRDGKSEESIAKRIRRGDVLRNAPYLAVPCLVTEGAHRYGHERRDVAEREMFVVAMGAGVQNFLVALAGERLGSAWVSSTMFCREVVRKVLDLPQDWDPMGTVAIGHPATPPPPRPERTPEPFIELR</sequence>
<evidence type="ECO:0000256" key="2">
    <source>
        <dbReference type="ARBA" id="ARBA00022723"/>
    </source>
</evidence>
<dbReference type="EMBL" id="JAJAUY010000213">
    <property type="protein sequence ID" value="MCB5183384.1"/>
    <property type="molecule type" value="Genomic_DNA"/>
</dbReference>
<feature type="binding site" evidence="10">
    <location>
        <position position="44"/>
    </location>
    <ligand>
        <name>GTP</name>
        <dbReference type="ChEBI" id="CHEBI:37565"/>
    </ligand>
</feature>
<comment type="catalytic activity">
    <reaction evidence="10">
        <text>oxidized coenzyme F420-0 + GTP + L-glutamate = oxidized coenzyme F420-1 + GDP + phosphate + H(+)</text>
        <dbReference type="Rhea" id="RHEA:30555"/>
        <dbReference type="ChEBI" id="CHEBI:15378"/>
        <dbReference type="ChEBI" id="CHEBI:29985"/>
        <dbReference type="ChEBI" id="CHEBI:37565"/>
        <dbReference type="ChEBI" id="CHEBI:43474"/>
        <dbReference type="ChEBI" id="CHEBI:58189"/>
        <dbReference type="ChEBI" id="CHEBI:59907"/>
        <dbReference type="ChEBI" id="CHEBI:59920"/>
        <dbReference type="EC" id="6.3.2.31"/>
    </reaction>
</comment>
<evidence type="ECO:0000256" key="8">
    <source>
        <dbReference type="ARBA" id="ARBA00023211"/>
    </source>
</evidence>
<keyword evidence="5 10" id="KW-0630">Potassium</keyword>
<dbReference type="InterPro" id="IPR019943">
    <property type="entry name" value="F420_FbiB_C"/>
</dbReference>
<feature type="region of interest" description="Dehydro-coenzyme F420-0 reductase" evidence="10">
    <location>
        <begin position="231"/>
        <end position="430"/>
    </location>
</feature>
<keyword evidence="4 10" id="KW-0460">Magnesium</keyword>
<evidence type="ECO:0000256" key="9">
    <source>
        <dbReference type="ARBA" id="ARBA00023268"/>
    </source>
</evidence>
<dbReference type="SUPFAM" id="SSF55469">
    <property type="entry name" value="FMN-dependent nitroreductase-like"/>
    <property type="match status" value="1"/>
</dbReference>
<dbReference type="PANTHER" id="PTHR47917">
    <property type="match status" value="1"/>
</dbReference>
<feature type="binding site" evidence="10">
    <location>
        <position position="270"/>
    </location>
    <ligand>
        <name>FMN</name>
        <dbReference type="ChEBI" id="CHEBI:58210"/>
    </ligand>
</feature>
<comment type="caution">
    <text evidence="10">Lacks conserved residue(s) required for the propagation of feature annotation.</text>
</comment>
<dbReference type="Pfam" id="PF01996">
    <property type="entry name" value="F420_ligase"/>
    <property type="match status" value="1"/>
</dbReference>
<proteinExistence type="inferred from homology"/>
<keyword evidence="6 10" id="KW-0560">Oxidoreductase</keyword>
<dbReference type="NCBIfam" id="NF009810">
    <property type="entry name" value="PRK13294.1"/>
    <property type="match status" value="1"/>
</dbReference>
<dbReference type="Gene3D" id="3.40.109.10">
    <property type="entry name" value="NADH Oxidase"/>
    <property type="match status" value="1"/>
</dbReference>
<dbReference type="HAMAP" id="MF_01259">
    <property type="entry name" value="F420_ligase_FbiB"/>
    <property type="match status" value="1"/>
</dbReference>
<evidence type="ECO:0000256" key="4">
    <source>
        <dbReference type="ARBA" id="ARBA00022842"/>
    </source>
</evidence>
<dbReference type="NCBIfam" id="TIGR03553">
    <property type="entry name" value="F420_FbiB_CTERM"/>
    <property type="match status" value="1"/>
</dbReference>
<feature type="binding site" evidence="10">
    <location>
        <position position="95"/>
    </location>
    <ligand>
        <name>a divalent metal cation</name>
        <dbReference type="ChEBI" id="CHEBI:60240"/>
        <label>1</label>
    </ligand>
</feature>
<feature type="binding site" evidence="10">
    <location>
        <position position="302"/>
    </location>
    <ligand>
        <name>coenzyme F420-(gamma-Glu)n</name>
        <dbReference type="ChEBI" id="CHEBI:133980"/>
    </ligand>
</feature>
<dbReference type="RefSeq" id="WP_226730806.1">
    <property type="nucleotide sequence ID" value="NZ_JAJAUY010000213.1"/>
</dbReference>
<evidence type="ECO:0000256" key="11">
    <source>
        <dbReference type="SAM" id="MobiDB-lite"/>
    </source>
</evidence>
<keyword evidence="9 10" id="KW-0511">Multifunctional enzyme</keyword>
<dbReference type="InterPro" id="IPR000415">
    <property type="entry name" value="Nitroreductase-like"/>
</dbReference>
<name>A0ABS8BFT4_9ACTN</name>
<dbReference type="Gene3D" id="3.30.1330.100">
    <property type="entry name" value="CofE-like"/>
    <property type="match status" value="2"/>
</dbReference>
<evidence type="ECO:0000256" key="3">
    <source>
        <dbReference type="ARBA" id="ARBA00022741"/>
    </source>
</evidence>
<feature type="compositionally biased region" description="Basic and acidic residues" evidence="11">
    <location>
        <begin position="418"/>
        <end position="430"/>
    </location>
</feature>
<gene>
    <name evidence="10" type="primary">fbiB</name>
    <name evidence="14" type="ORF">LG632_29000</name>
</gene>
<evidence type="ECO:0000313" key="15">
    <source>
        <dbReference type="Proteomes" id="UP001199054"/>
    </source>
</evidence>
<comment type="similarity">
    <text evidence="10">In the N-terminal section; belongs to the CofE family.</text>
</comment>
<dbReference type="Pfam" id="PF00881">
    <property type="entry name" value="Nitroreductase"/>
    <property type="match status" value="1"/>
</dbReference>
<feature type="domain" description="Nitroreductase" evidence="12">
    <location>
        <begin position="239"/>
        <end position="410"/>
    </location>
</feature>
<comment type="cofactor">
    <cofactor evidence="10">
        <name>Mg(2+)</name>
        <dbReference type="ChEBI" id="CHEBI:18420"/>
    </cofactor>
    <cofactor evidence="10">
        <name>Mn(2+)</name>
        <dbReference type="ChEBI" id="CHEBI:29035"/>
    </cofactor>
    <text evidence="10">Binds 2 divalent metal cations per subunit. The ions could be magnesium and/or manganese.</text>
</comment>
<organism evidence="14 15">
    <name type="scientific">Streptomyces antimicrobicus</name>
    <dbReference type="NCBI Taxonomy" id="2883108"/>
    <lineage>
        <taxon>Bacteria</taxon>
        <taxon>Bacillati</taxon>
        <taxon>Actinomycetota</taxon>
        <taxon>Actinomycetes</taxon>
        <taxon>Kitasatosporales</taxon>
        <taxon>Streptomycetaceae</taxon>
        <taxon>Streptomyces</taxon>
    </lineage>
</organism>
<feature type="binding site" evidence="10">
    <location>
        <position position="418"/>
    </location>
    <ligand>
        <name>FMN</name>
        <dbReference type="ChEBI" id="CHEBI:58210"/>
    </ligand>
</feature>
<dbReference type="InterPro" id="IPR029479">
    <property type="entry name" value="Nitroreductase"/>
</dbReference>
<comment type="pathway">
    <text evidence="10">Cofactor biosynthesis; coenzyme F420 biosynthesis.</text>
</comment>
<dbReference type="EC" id="6.3.2.34" evidence="10"/>
<keyword evidence="8 10" id="KW-0464">Manganese</keyword>
<dbReference type="InterPro" id="IPR002847">
    <property type="entry name" value="F420-0_gamma-glut_ligase-dom"/>
</dbReference>
<evidence type="ECO:0000256" key="6">
    <source>
        <dbReference type="ARBA" id="ARBA00023002"/>
    </source>
</evidence>
<keyword evidence="3 10" id="KW-0547">Nucleotide-binding</keyword>
<keyword evidence="15" id="KW-1185">Reference proteome</keyword>
<dbReference type="InterPro" id="IPR008225">
    <property type="entry name" value="F420-0_g-glutamyl_ligase"/>
</dbReference>
<evidence type="ECO:0000259" key="12">
    <source>
        <dbReference type="Pfam" id="PF00881"/>
    </source>
</evidence>
<feature type="binding site" evidence="10">
    <location>
        <begin position="14"/>
        <end position="17"/>
    </location>
    <ligand>
        <name>GTP</name>
        <dbReference type="ChEBI" id="CHEBI:37565"/>
    </ligand>
</feature>
<feature type="binding site" evidence="10">
    <location>
        <position position="381"/>
    </location>
    <ligand>
        <name>FMN</name>
        <dbReference type="ChEBI" id="CHEBI:58210"/>
    </ligand>
</feature>
<feature type="binding site" evidence="10">
    <location>
        <position position="137"/>
    </location>
    <ligand>
        <name>a divalent metal cation</name>
        <dbReference type="ChEBI" id="CHEBI:60240"/>
        <label>2</label>
    </ligand>
</feature>
<comment type="cofactor">
    <cofactor evidence="10">
        <name>K(+)</name>
        <dbReference type="ChEBI" id="CHEBI:29103"/>
    </cofactor>
    <text evidence="10">Monovalent cation. The ion could be potassium.</text>
</comment>
<evidence type="ECO:0000256" key="7">
    <source>
        <dbReference type="ARBA" id="ARBA00023134"/>
    </source>
</evidence>
<evidence type="ECO:0000259" key="13">
    <source>
        <dbReference type="Pfam" id="PF01996"/>
    </source>
</evidence>
<reference evidence="14 15" key="1">
    <citation type="submission" date="2021-10" db="EMBL/GenBank/DDBJ databases">
        <title>Streptomyces sp. strain SMC 277, a novel streptomycete isolated from soil.</title>
        <authorList>
            <person name="Chanama M."/>
        </authorList>
    </citation>
    <scope>NUCLEOTIDE SEQUENCE [LARGE SCALE GENOMIC DNA]</scope>
    <source>
        <strain evidence="14 15">SMC 277</strain>
    </source>
</reference>
<dbReference type="Proteomes" id="UP001199054">
    <property type="component" value="Unassembled WGS sequence"/>
</dbReference>
<comment type="catalytic activity">
    <reaction evidence="10">
        <text>oxidized coenzyme F420-1 + GTP + L-glutamate = oxidized coenzyme F420-2 + GDP + phosphate + H(+)</text>
        <dbReference type="Rhea" id="RHEA:30523"/>
        <dbReference type="ChEBI" id="CHEBI:15378"/>
        <dbReference type="ChEBI" id="CHEBI:29985"/>
        <dbReference type="ChEBI" id="CHEBI:37565"/>
        <dbReference type="ChEBI" id="CHEBI:43474"/>
        <dbReference type="ChEBI" id="CHEBI:57922"/>
        <dbReference type="ChEBI" id="CHEBI:58189"/>
        <dbReference type="ChEBI" id="CHEBI:59920"/>
        <dbReference type="EC" id="6.3.2.34"/>
    </reaction>
</comment>
<evidence type="ECO:0000256" key="1">
    <source>
        <dbReference type="ARBA" id="ARBA00022598"/>
    </source>
</evidence>
<keyword evidence="2 10" id="KW-0479">Metal-binding</keyword>
<feature type="region of interest" description="Coenzyme F420:L-glutamate ligase" evidence="10">
    <location>
        <begin position="1"/>
        <end position="230"/>
    </location>
</feature>
<comment type="caution">
    <text evidence="14">The sequence shown here is derived from an EMBL/GenBank/DDBJ whole genome shotgun (WGS) entry which is preliminary data.</text>
</comment>
<dbReference type="EC" id="6.3.2.31" evidence="10"/>
<protein>
    <recommendedName>
        <fullName evidence="10">Bifunctional F420 biosynthesis protein FbiB</fullName>
    </recommendedName>
    <domain>
        <recommendedName>
            <fullName evidence="10">Coenzyme F420:L-glutamate ligase</fullName>
            <ecNumber evidence="10">6.3.2.31</ecNumber>
            <ecNumber evidence="10">6.3.2.34</ecNumber>
        </recommendedName>
        <alternativeName>
            <fullName evidence="10">Coenzyme F420-0:L-glutamate ligase</fullName>
        </alternativeName>
        <alternativeName>
            <fullName evidence="10">Coenzyme F420-1:gamma-L-glutamate ligase</fullName>
        </alternativeName>
    </domain>
    <domain>
        <recommendedName>
            <fullName evidence="10">Dehydro-coenzyme F420-0 reductase</fullName>
            <ecNumber evidence="10">1.3.8.17</ecNumber>
        </recommendedName>
    </domain>
</protein>
<dbReference type="EC" id="1.3.8.17" evidence="10"/>
<feature type="region of interest" description="Disordered" evidence="11">
    <location>
        <begin position="407"/>
        <end position="430"/>
    </location>
</feature>
<dbReference type="SUPFAM" id="SSF144010">
    <property type="entry name" value="CofE-like"/>
    <property type="match status" value="1"/>
</dbReference>
<dbReference type="PANTHER" id="PTHR47917:SF1">
    <property type="entry name" value="COENZYME F420:L-GLUTAMATE LIGASE"/>
    <property type="match status" value="1"/>
</dbReference>
<evidence type="ECO:0000256" key="5">
    <source>
        <dbReference type="ARBA" id="ARBA00022958"/>
    </source>
</evidence>
<evidence type="ECO:0000256" key="10">
    <source>
        <dbReference type="HAMAP-Rule" id="MF_01259"/>
    </source>
</evidence>
<feature type="binding site" evidence="10">
    <location>
        <position position="136"/>
    </location>
    <ligand>
        <name>a divalent metal cation</name>
        <dbReference type="ChEBI" id="CHEBI:60240"/>
        <label>1</label>
    </ligand>
</feature>
<feature type="domain" description="Coenzyme F420:L-glutamate ligase-like" evidence="13">
    <location>
        <begin position="14"/>
        <end position="205"/>
    </location>
</feature>
<dbReference type="InterPro" id="IPR023661">
    <property type="entry name" value="FbiB"/>
</dbReference>
<feature type="binding site" evidence="10">
    <location>
        <position position="49"/>
    </location>
    <ligand>
        <name>GTP</name>
        <dbReference type="ChEBI" id="CHEBI:37565"/>
    </ligand>
</feature>
<comment type="catalytic activity">
    <reaction evidence="10">
        <text>oxidized coenzyme F420-0 + FMN + H(+) = dehydro coenzyme F420-0 + FMNH2</text>
        <dbReference type="Rhea" id="RHEA:60360"/>
        <dbReference type="ChEBI" id="CHEBI:15378"/>
        <dbReference type="ChEBI" id="CHEBI:57618"/>
        <dbReference type="ChEBI" id="CHEBI:58210"/>
        <dbReference type="ChEBI" id="CHEBI:59907"/>
        <dbReference type="ChEBI" id="CHEBI:143705"/>
        <dbReference type="EC" id="1.3.8.17"/>
    </reaction>
</comment>
<keyword evidence="1 10" id="KW-0436">Ligase</keyword>
<dbReference type="GO" id="GO:0052618">
    <property type="term" value="F:coenzyme F420-0:L-glutamate ligase activity"/>
    <property type="evidence" value="ECO:0007669"/>
    <property type="project" value="UniProtKB-EC"/>
</dbReference>
<keyword evidence="7 10" id="KW-0342">GTP-binding</keyword>
<evidence type="ECO:0000313" key="14">
    <source>
        <dbReference type="EMBL" id="MCB5183384.1"/>
    </source>
</evidence>
<accession>A0ABS8BFT4</accession>